<dbReference type="EMBL" id="JBIGIB010000009">
    <property type="protein sequence ID" value="MFG6469297.1"/>
    <property type="molecule type" value="Genomic_DNA"/>
</dbReference>
<gene>
    <name evidence="1" type="ORF">ACG01O_21950</name>
</gene>
<proteinExistence type="predicted"/>
<evidence type="ECO:0000313" key="1">
    <source>
        <dbReference type="EMBL" id="MFG6469297.1"/>
    </source>
</evidence>
<dbReference type="Proteomes" id="UP001606303">
    <property type="component" value="Unassembled WGS sequence"/>
</dbReference>
<accession>A0ABW7H4Y1</accession>
<protein>
    <recommendedName>
        <fullName evidence="3">Secreted protein</fullName>
    </recommendedName>
</protein>
<name>A0ABW7H4Y1_9BURK</name>
<evidence type="ECO:0000313" key="2">
    <source>
        <dbReference type="Proteomes" id="UP001606303"/>
    </source>
</evidence>
<dbReference type="RefSeq" id="WP_394387724.1">
    <property type="nucleotide sequence ID" value="NZ_JBIGIB010000009.1"/>
</dbReference>
<organism evidence="1 2">
    <name type="scientific">Pelomonas baiyunensis</name>
    <dbReference type="NCBI Taxonomy" id="3299026"/>
    <lineage>
        <taxon>Bacteria</taxon>
        <taxon>Pseudomonadati</taxon>
        <taxon>Pseudomonadota</taxon>
        <taxon>Betaproteobacteria</taxon>
        <taxon>Burkholderiales</taxon>
        <taxon>Sphaerotilaceae</taxon>
        <taxon>Roseateles</taxon>
    </lineage>
</organism>
<sequence length="65" mass="6778">MRRLSHFSFAAPAVAPRPARSAALAAAAATGATVPVAVSPGDAMWRSRRVASGSDWMGAWVRKRG</sequence>
<evidence type="ECO:0008006" key="3">
    <source>
        <dbReference type="Google" id="ProtNLM"/>
    </source>
</evidence>
<keyword evidence="2" id="KW-1185">Reference proteome</keyword>
<reference evidence="1 2" key="1">
    <citation type="submission" date="2024-08" db="EMBL/GenBank/DDBJ databases">
        <authorList>
            <person name="Lu H."/>
        </authorList>
    </citation>
    <scope>NUCLEOTIDE SEQUENCE [LARGE SCALE GENOMIC DNA]</scope>
    <source>
        <strain evidence="1 2">BYS87W</strain>
    </source>
</reference>
<comment type="caution">
    <text evidence="1">The sequence shown here is derived from an EMBL/GenBank/DDBJ whole genome shotgun (WGS) entry which is preliminary data.</text>
</comment>